<feature type="region of interest" description="Disordered" evidence="1">
    <location>
        <begin position="1"/>
        <end position="76"/>
    </location>
</feature>
<accession>A0A5C6P797</accession>
<evidence type="ECO:0000313" key="2">
    <source>
        <dbReference type="EMBL" id="TWW75694.1"/>
    </source>
</evidence>
<gene>
    <name evidence="2" type="ORF">D4764_13G0003560</name>
</gene>
<protein>
    <submittedName>
        <fullName evidence="2">Uncharacterized protein</fullName>
    </submittedName>
</protein>
<evidence type="ECO:0000313" key="3">
    <source>
        <dbReference type="Proteomes" id="UP000324091"/>
    </source>
</evidence>
<dbReference type="AlphaFoldDB" id="A0A5C6P797"/>
<organism evidence="2 3">
    <name type="scientific">Takifugu flavidus</name>
    <name type="common">sansaifugu</name>
    <dbReference type="NCBI Taxonomy" id="433684"/>
    <lineage>
        <taxon>Eukaryota</taxon>
        <taxon>Metazoa</taxon>
        <taxon>Chordata</taxon>
        <taxon>Craniata</taxon>
        <taxon>Vertebrata</taxon>
        <taxon>Euteleostomi</taxon>
        <taxon>Actinopterygii</taxon>
        <taxon>Neopterygii</taxon>
        <taxon>Teleostei</taxon>
        <taxon>Neoteleostei</taxon>
        <taxon>Acanthomorphata</taxon>
        <taxon>Eupercaria</taxon>
        <taxon>Tetraodontiformes</taxon>
        <taxon>Tetradontoidea</taxon>
        <taxon>Tetraodontidae</taxon>
        <taxon>Takifugu</taxon>
    </lineage>
</organism>
<dbReference type="Proteomes" id="UP000324091">
    <property type="component" value="Chromosome 13"/>
</dbReference>
<proteinExistence type="predicted"/>
<sequence length="286" mass="30968">MPVSDAPRGDWDRRAHNKATPRQTQADGGKTPNPRQPPCLRLIPSASLTQSQQRKNPHLHAETSNTPSQVPGDRMRKKIREVDCGRRSFITWVPPYLASVKVSHTGAAKFSECLILSVWISPDWYVKGQAGGTAVASFMGWITMSSGEQPSEPFAPSPAPFSGEAADTARRWCKVSPVNSNECLKVVFSPSLVGGSVLLQTRRDKEETGRVLASHCWPGSCPTNRMAITADFLHPSPELGLSVGALTLQYPEGERQELSNLTPLPAPKGVFSSSCWPTGALSAHSC</sequence>
<dbReference type="EMBL" id="RHFK02000005">
    <property type="protein sequence ID" value="TWW75694.1"/>
    <property type="molecule type" value="Genomic_DNA"/>
</dbReference>
<evidence type="ECO:0000256" key="1">
    <source>
        <dbReference type="SAM" id="MobiDB-lite"/>
    </source>
</evidence>
<comment type="caution">
    <text evidence="2">The sequence shown here is derived from an EMBL/GenBank/DDBJ whole genome shotgun (WGS) entry which is preliminary data.</text>
</comment>
<name>A0A5C6P797_9TELE</name>
<reference evidence="2 3" key="1">
    <citation type="submission" date="2019-04" db="EMBL/GenBank/DDBJ databases">
        <title>Chromosome genome assembly for Takifugu flavidus.</title>
        <authorList>
            <person name="Xiao S."/>
        </authorList>
    </citation>
    <scope>NUCLEOTIDE SEQUENCE [LARGE SCALE GENOMIC DNA]</scope>
    <source>
        <strain evidence="2">HTHZ2018</strain>
        <tissue evidence="2">Muscle</tissue>
    </source>
</reference>
<keyword evidence="3" id="KW-1185">Reference proteome</keyword>